<evidence type="ECO:0000256" key="1">
    <source>
        <dbReference type="ARBA" id="ARBA00010562"/>
    </source>
</evidence>
<dbReference type="Proteomes" id="UP000187012">
    <property type="component" value="Unassembled WGS sequence"/>
</dbReference>
<dbReference type="GO" id="GO:0006351">
    <property type="term" value="P:DNA-templated transcription"/>
    <property type="evidence" value="ECO:0007669"/>
    <property type="project" value="TreeGrafter"/>
</dbReference>
<keyword evidence="5" id="KW-1185">Reference proteome</keyword>
<keyword evidence="2" id="KW-1277">Toxin-antitoxin system</keyword>
<dbReference type="NCBIfam" id="TIGR02384">
    <property type="entry name" value="RelB_DinJ"/>
    <property type="match status" value="1"/>
</dbReference>
<dbReference type="Pfam" id="PF21217">
    <property type="entry name" value="PaaA2"/>
    <property type="match status" value="1"/>
</dbReference>
<dbReference type="AlphaFoldDB" id="A0A1N7S1H0"/>
<evidence type="ECO:0000259" key="3">
    <source>
        <dbReference type="Pfam" id="PF21217"/>
    </source>
</evidence>
<protein>
    <submittedName>
        <fullName evidence="4">Addiction module antitoxin, RelB/DinJ family</fullName>
    </submittedName>
</protein>
<dbReference type="InterPro" id="IPR007337">
    <property type="entry name" value="RelB/DinJ"/>
</dbReference>
<dbReference type="Pfam" id="PF04221">
    <property type="entry name" value="RelB"/>
    <property type="match status" value="1"/>
</dbReference>
<accession>A0A1N7S1H0</accession>
<dbReference type="InterPro" id="IPR048851">
    <property type="entry name" value="PaaA2_dom"/>
</dbReference>
<dbReference type="STRING" id="1247936.BN2475_280040"/>
<dbReference type="Gene3D" id="1.10.1220.10">
    <property type="entry name" value="Met repressor-like"/>
    <property type="match status" value="1"/>
</dbReference>
<dbReference type="RefSeq" id="WP_094780159.1">
    <property type="nucleotide sequence ID" value="NZ_CYGX02000028.1"/>
</dbReference>
<dbReference type="EMBL" id="CYGX02000028">
    <property type="protein sequence ID" value="SIT41153.1"/>
    <property type="molecule type" value="Genomic_DNA"/>
</dbReference>
<organism evidence="4 5">
    <name type="scientific">Paraburkholderia ribeironis</name>
    <dbReference type="NCBI Taxonomy" id="1247936"/>
    <lineage>
        <taxon>Bacteria</taxon>
        <taxon>Pseudomonadati</taxon>
        <taxon>Pseudomonadota</taxon>
        <taxon>Betaproteobacteria</taxon>
        <taxon>Burkholderiales</taxon>
        <taxon>Burkholderiaceae</taxon>
        <taxon>Paraburkholderia</taxon>
    </lineage>
</organism>
<evidence type="ECO:0000256" key="2">
    <source>
        <dbReference type="ARBA" id="ARBA00022649"/>
    </source>
</evidence>
<reference evidence="4 5" key="1">
    <citation type="submission" date="2016-12" db="EMBL/GenBank/DDBJ databases">
        <authorList>
            <person name="Song W.-J."/>
            <person name="Kurnit D.M."/>
        </authorList>
    </citation>
    <scope>NUCLEOTIDE SEQUENCE [LARGE SCALE GENOMIC DNA]</scope>
    <source>
        <strain evidence="4 5">STM7296</strain>
    </source>
</reference>
<gene>
    <name evidence="4" type="ORF">BN2475_280040</name>
</gene>
<comment type="similarity">
    <text evidence="1">Belongs to the RelB/DinJ antitoxin family.</text>
</comment>
<feature type="domain" description="Stability determinant" evidence="3">
    <location>
        <begin position="58"/>
        <end position="82"/>
    </location>
</feature>
<dbReference type="Gene3D" id="6.20.450.20">
    <property type="match status" value="1"/>
</dbReference>
<dbReference type="OrthoDB" id="1666683at2"/>
<evidence type="ECO:0000313" key="4">
    <source>
        <dbReference type="EMBL" id="SIT41153.1"/>
    </source>
</evidence>
<dbReference type="GO" id="GO:0006355">
    <property type="term" value="P:regulation of DNA-templated transcription"/>
    <property type="evidence" value="ECO:0007669"/>
    <property type="project" value="InterPro"/>
</dbReference>
<dbReference type="PANTHER" id="PTHR38781">
    <property type="entry name" value="ANTITOXIN DINJ-RELATED"/>
    <property type="match status" value="1"/>
</dbReference>
<name>A0A1N7S1H0_9BURK</name>
<dbReference type="PANTHER" id="PTHR38781:SF1">
    <property type="entry name" value="ANTITOXIN DINJ-RELATED"/>
    <property type="match status" value="1"/>
</dbReference>
<evidence type="ECO:0000313" key="5">
    <source>
        <dbReference type="Proteomes" id="UP000187012"/>
    </source>
</evidence>
<proteinExistence type="inferred from homology"/>
<sequence>MAASALVQTRIDPELKERAAAVLDNMGLTVSDAVRILLTRIANEGALPFAFAADPVAHDAWFRAKVQEALADPRPAIPHDEVEARFAKRRAAALRKADKGDA</sequence>
<dbReference type="InterPro" id="IPR013321">
    <property type="entry name" value="Arc_rbn_hlx_hlx"/>
</dbReference>